<dbReference type="PIRSF" id="PIRSF028304">
    <property type="entry name" value="UCP028304"/>
    <property type="match status" value="1"/>
</dbReference>
<protein>
    <submittedName>
        <fullName evidence="1">Type VI secretion system baseplate subunit TssF</fullName>
    </submittedName>
</protein>
<dbReference type="RefSeq" id="WP_136775077.1">
    <property type="nucleotide sequence ID" value="NZ_CP156074.1"/>
</dbReference>
<accession>A0A4V5MNC6</accession>
<evidence type="ECO:0000313" key="2">
    <source>
        <dbReference type="Proteomes" id="UP000310016"/>
    </source>
</evidence>
<dbReference type="AlphaFoldDB" id="A0A4V5MNC6"/>
<name>A0A4V5MNC6_9NEIS</name>
<proteinExistence type="predicted"/>
<dbReference type="NCBIfam" id="TIGR03359">
    <property type="entry name" value="VI_chp_6"/>
    <property type="match status" value="1"/>
</dbReference>
<sequence>MLESLLPYYERELGYLRELSGEFARRYPKIAGRLQLEGDQCEDPHTERLIESFAFLAARIHRKLDDEYPEISSSFLEVLYPHYLRPIPASTIVQFECDPQRPEIAKRYTVERHHPVHAPAIQGVVCKFRTCYPVDLYPLSLKNARLELTSGSAHLRRMAPDAAAVLTLELETHGDLAVAQIGLDRLRVFLDGEPALMHLLYELMLSHTLRVRVGDGQDHPGSTRELPASMIQPVGFGRDEGVLEYDERSFLGYRLLTEYFSFPDKFLFLDFQRLGEVAPRLSGNKLVIQCMIGRYPDTERHERLLNNLGAQHFKLGCTPIVNLFSQAGEPIRVTHQRASYPVWVDSRKQQAFEVVQIKRVVRVEKTGSDEKSEEVLPFYALRHGSDQDAPRFYWHASREAATRQDDKGTDVELHLVDLDFNPVRPAAEVLSLEILCSNRDLPEHIPFGGSQGGQHTDFTLPGHSVVKRVRLLRKPTPSLRPPQRRGLQWRLISHLSLNYLSIVEGGKSALQEMLALYNLTDSPVTNRQIQGIAGIGSQSAVTRVAGRDFAGFVRGTEIALTLDEDYYVGGSVYLFASVLERFFALYCAPNSFTRLRVKSAQQQNEEVAVWPARSGEALVI</sequence>
<gene>
    <name evidence="1" type="primary">tssF</name>
    <name evidence="1" type="ORF">FAZ21_19340</name>
</gene>
<dbReference type="Proteomes" id="UP000310016">
    <property type="component" value="Unassembled WGS sequence"/>
</dbReference>
<organism evidence="1 2">
    <name type="scientific">Chitiniphilus eburneus</name>
    <dbReference type="NCBI Taxonomy" id="2571148"/>
    <lineage>
        <taxon>Bacteria</taxon>
        <taxon>Pseudomonadati</taxon>
        <taxon>Pseudomonadota</taxon>
        <taxon>Betaproteobacteria</taxon>
        <taxon>Neisseriales</taxon>
        <taxon>Chitinibacteraceae</taxon>
        <taxon>Chitiniphilus</taxon>
    </lineage>
</organism>
<dbReference type="InterPro" id="IPR010272">
    <property type="entry name" value="T6SS_TssF"/>
</dbReference>
<dbReference type="PANTHER" id="PTHR35370:SF1">
    <property type="entry name" value="TYPE VI SECRETION SYSTEM COMPONENT TSSF1"/>
    <property type="match status" value="1"/>
</dbReference>
<keyword evidence="2" id="KW-1185">Reference proteome</keyword>
<dbReference type="OrthoDB" id="9763676at2"/>
<reference evidence="1 2" key="1">
    <citation type="submission" date="2019-04" db="EMBL/GenBank/DDBJ databases">
        <title>Chitiniphilus eburnea sp. nov., a novel chitinolytic bacterium isolated from aquaculture sludge.</title>
        <authorList>
            <person name="Sheng M."/>
        </authorList>
    </citation>
    <scope>NUCLEOTIDE SEQUENCE [LARGE SCALE GENOMIC DNA]</scope>
    <source>
        <strain evidence="1 2">HX-2-15</strain>
    </source>
</reference>
<dbReference type="Pfam" id="PF05947">
    <property type="entry name" value="T6SS_TssF"/>
    <property type="match status" value="1"/>
</dbReference>
<evidence type="ECO:0000313" key="1">
    <source>
        <dbReference type="EMBL" id="TJZ64238.1"/>
    </source>
</evidence>
<dbReference type="PANTHER" id="PTHR35370">
    <property type="entry name" value="CYTOPLASMIC PROTEIN-RELATED-RELATED"/>
    <property type="match status" value="1"/>
</dbReference>
<comment type="caution">
    <text evidence="1">The sequence shown here is derived from an EMBL/GenBank/DDBJ whole genome shotgun (WGS) entry which is preliminary data.</text>
</comment>
<dbReference type="EMBL" id="SUMF01000049">
    <property type="protein sequence ID" value="TJZ64238.1"/>
    <property type="molecule type" value="Genomic_DNA"/>
</dbReference>